<feature type="region of interest" description="Disordered" evidence="1">
    <location>
        <begin position="375"/>
        <end position="399"/>
    </location>
</feature>
<name>A0A6C0IW84_9ZZZZ</name>
<dbReference type="AlphaFoldDB" id="A0A6C0IW84"/>
<accession>A0A6C0IW84</accession>
<dbReference type="EMBL" id="MN740264">
    <property type="protein sequence ID" value="QHT96705.1"/>
    <property type="molecule type" value="Genomic_DNA"/>
</dbReference>
<proteinExistence type="predicted"/>
<reference evidence="2" key="1">
    <citation type="journal article" date="2020" name="Nature">
        <title>Giant virus diversity and host interactions through global metagenomics.</title>
        <authorList>
            <person name="Schulz F."/>
            <person name="Roux S."/>
            <person name="Paez-Espino D."/>
            <person name="Jungbluth S."/>
            <person name="Walsh D.A."/>
            <person name="Denef V.J."/>
            <person name="McMahon K.D."/>
            <person name="Konstantinidis K.T."/>
            <person name="Eloe-Fadrosh E.A."/>
            <person name="Kyrpides N.C."/>
            <person name="Woyke T."/>
        </authorList>
    </citation>
    <scope>NUCLEOTIDE SEQUENCE</scope>
    <source>
        <strain evidence="2">GVMAG-M-3300024302-11</strain>
    </source>
</reference>
<feature type="compositionally biased region" description="Polar residues" evidence="1">
    <location>
        <begin position="812"/>
        <end position="831"/>
    </location>
</feature>
<feature type="compositionally biased region" description="Polar residues" evidence="1">
    <location>
        <begin position="383"/>
        <end position="399"/>
    </location>
</feature>
<organism evidence="2">
    <name type="scientific">viral metagenome</name>
    <dbReference type="NCBI Taxonomy" id="1070528"/>
    <lineage>
        <taxon>unclassified sequences</taxon>
        <taxon>metagenomes</taxon>
        <taxon>organismal metagenomes</taxon>
    </lineage>
</organism>
<sequence>MESILLGTLGYFGDKLNDDTINKIEPNNKEKCKLKHVSHKKNEKKVYSNNISNKINKATINQAKKVKESGFAAQFDTIMLDNTGPPVSANQSNTIRRDGNNGYNVTLQRDIDFKNEYSEFGKTQMHYDVVPQIEMMTSNMQPHSSKRDLTHYNMNNSHVLGLHTGVDAFYKSKDTFDPVKLFEPMKDLTFVNGAPVMTDLLEERYIPSYINNNGDLPFQNNMKVQPGLNGKVHQPNEVIRVLPKTTEEIRSKTNQKISYKAAKIEAGKKGEKRSASHNLTHYKLPTHRERDMDDYLPNKSQVNKKAITGKFSEINTNRSQSANVIGHAHDPTKGVVKNGKVTESAKAVYASDSISRSVSNVHNKPVLQNKKSFRNAENERTTSTHNIHGNAKSTNKGSYTIDTKDVPLTTLRQLMIDGDTNMGITNNNTNSTYVFSKDCVMPNNNRVTTVYNMNNGNLAPTTTQSYVLDNNDKTKSTIRQTTEHLSRVGTINPDQREGHYLNENDIARDTIRQTTEHMARVGTTNPDYREGHYFNDNDIAKSTIKQTTEHLNILGAMNPSIKEGHYFNKDDIARSTIKQTTEYTKFDSNVNSQVKKNQLYSKSDKAKQTIRQTTENNNIETAIQPVAGGPNYVNYKDTPGINIRNTTSHSSYVSNTNRAQGNNPYLHNMNNKARPTIKSNTLYHVPEKNMAMTSVGNVLHHTDKAKTTIRQSTLHSTQGGRAGNETGTVGYARDLDDMAKKTIKQTTLHSTQAGRAGTDTVGYARDLTDKAKPTIKSSTLHSTQGGRVGRSEGGELYVRDEKDIAKATIKQTTLHSTQGGRAGKTSGNSQYVRDKTDKARVTIKQTTLLKDYTGPLNAEVEKNRSQQAEQNMTIDERKEILTYNRPAGPKSDLAGPVLSKKNVRLKEENYNDRINYGYDKSNANSGHLNQSYTRNKEILNNPTYRINDDFINTLNDNPLVNDLRHQSNQIN</sequence>
<evidence type="ECO:0000256" key="1">
    <source>
        <dbReference type="SAM" id="MobiDB-lite"/>
    </source>
</evidence>
<protein>
    <submittedName>
        <fullName evidence="2">Uncharacterized protein</fullName>
    </submittedName>
</protein>
<evidence type="ECO:0000313" key="2">
    <source>
        <dbReference type="EMBL" id="QHT96705.1"/>
    </source>
</evidence>
<feature type="region of interest" description="Disordered" evidence="1">
    <location>
        <begin position="812"/>
        <end position="834"/>
    </location>
</feature>